<evidence type="ECO:0000256" key="10">
    <source>
        <dbReference type="ARBA" id="ARBA00023237"/>
    </source>
</evidence>
<evidence type="ECO:0000259" key="14">
    <source>
        <dbReference type="Pfam" id="PF00593"/>
    </source>
</evidence>
<feature type="signal peptide" evidence="13">
    <location>
        <begin position="1"/>
        <end position="20"/>
    </location>
</feature>
<comment type="caution">
    <text evidence="16">The sequence shown here is derived from an EMBL/GenBank/DDBJ whole genome shotgun (WGS) entry which is preliminary data.</text>
</comment>
<dbReference type="PANTHER" id="PTHR30069">
    <property type="entry name" value="TONB-DEPENDENT OUTER MEMBRANE RECEPTOR"/>
    <property type="match status" value="1"/>
</dbReference>
<dbReference type="InterPro" id="IPR037066">
    <property type="entry name" value="Plug_dom_sf"/>
</dbReference>
<dbReference type="RefSeq" id="WP_142942614.1">
    <property type="nucleotide sequence ID" value="NZ_VIKR01000003.1"/>
</dbReference>
<dbReference type="Pfam" id="PF07715">
    <property type="entry name" value="Plug"/>
    <property type="match status" value="1"/>
</dbReference>
<evidence type="ECO:0000313" key="17">
    <source>
        <dbReference type="Proteomes" id="UP000317839"/>
    </source>
</evidence>
<dbReference type="Gene3D" id="2.170.130.10">
    <property type="entry name" value="TonB-dependent receptor, plug domain"/>
    <property type="match status" value="1"/>
</dbReference>
<dbReference type="Pfam" id="PF00593">
    <property type="entry name" value="TonB_dep_Rec_b-barrel"/>
    <property type="match status" value="1"/>
</dbReference>
<dbReference type="InterPro" id="IPR012910">
    <property type="entry name" value="Plug_dom"/>
</dbReference>
<evidence type="ECO:0000256" key="8">
    <source>
        <dbReference type="ARBA" id="ARBA00023136"/>
    </source>
</evidence>
<name>A0A545T9M1_9GAMM</name>
<evidence type="ECO:0000259" key="15">
    <source>
        <dbReference type="Pfam" id="PF07715"/>
    </source>
</evidence>
<sequence>MRPLAVISTAFLTLSTSFHASGSEEDIFNLSLNDLMKVKVSSASLSQEQVVNAPATLRVISRQEIQERGYQTLTDALQDSISFDHAWASESPDFNRIGVRGVFGNNKLIILQDGFRITPATGDVIALAENFPLYLVQQIEILFGPASALYGADAMTAVINLITTSDTEPQSEFSVVGGETDYGRAHILANWKNERFKLRLGAHKHQQSLNDIVSANPESFPLTDLINFNGDVIVPAQQRAAPNLQNRSHSLDIMLNLGEAWTVGYTERAFQYSTALALPQFVDYGQEPLWESTLATSYLKFTRQLSDTWSTEIQITDNLYELSPQTSFANIFVGFEKSYKYAKGTKQDWRQIFKASLGENNILTFGYSYEDLESIPLTADLPTPYQTGLPPSAQQLFFPNTNNEIAIPIFHINWHNTSLFSQLQSEINEQLTTTLGVRYEDSSTYGSTLIPRIGLVYRQSEKTSLKLSYGEAFLAPSPQNRFRFFGSFEFQRNDDLYQSFFFQIPNPNLKPEKMKTLEIGWTHLLSDSLLFQSDLFFNRLDDIIQPAITDTAIDDFISGGTIATTQINENLGKLESFGIDFTLNYQTELSSGSQLKSWINFSYVDGDRQANEQETELPFTSNEKLRLGLTWRKNDWVVSPVIRWQGRSTLSELGDGLDKSASAFTVADLYLERINLFNNFHVSLKINNLFDEKYGVPGEGSSTVFTEVPQLPRWLQLGFRYQID</sequence>
<dbReference type="InterPro" id="IPR039426">
    <property type="entry name" value="TonB-dep_rcpt-like"/>
</dbReference>
<keyword evidence="8 11" id="KW-0472">Membrane</keyword>
<protein>
    <submittedName>
        <fullName evidence="16">TonB-dependent receptor</fullName>
    </submittedName>
</protein>
<dbReference type="EMBL" id="VIKR01000003">
    <property type="protein sequence ID" value="TQV73907.1"/>
    <property type="molecule type" value="Genomic_DNA"/>
</dbReference>
<evidence type="ECO:0000313" key="16">
    <source>
        <dbReference type="EMBL" id="TQV73907.1"/>
    </source>
</evidence>
<dbReference type="GO" id="GO:0009279">
    <property type="term" value="C:cell outer membrane"/>
    <property type="evidence" value="ECO:0007669"/>
    <property type="project" value="UniProtKB-SubCell"/>
</dbReference>
<comment type="subcellular location">
    <subcellularLocation>
        <location evidence="1 11">Cell outer membrane</location>
        <topology evidence="1 11">Multi-pass membrane protein</topology>
    </subcellularLocation>
</comment>
<evidence type="ECO:0000256" key="9">
    <source>
        <dbReference type="ARBA" id="ARBA00023170"/>
    </source>
</evidence>
<evidence type="ECO:0000256" key="5">
    <source>
        <dbReference type="ARBA" id="ARBA00022692"/>
    </source>
</evidence>
<keyword evidence="9 16" id="KW-0675">Receptor</keyword>
<accession>A0A545T9M1</accession>
<keyword evidence="5 11" id="KW-0812">Transmembrane</keyword>
<reference evidence="16 17" key="1">
    <citation type="submission" date="2019-06" db="EMBL/GenBank/DDBJ databases">
        <title>Draft genome of Aliikangiella marina GYP-15.</title>
        <authorList>
            <person name="Wang G."/>
        </authorList>
    </citation>
    <scope>NUCLEOTIDE SEQUENCE [LARGE SCALE GENOMIC DNA]</scope>
    <source>
        <strain evidence="16 17">GYP-15</strain>
    </source>
</reference>
<organism evidence="16 17">
    <name type="scientific">Aliikangiella marina</name>
    <dbReference type="NCBI Taxonomy" id="1712262"/>
    <lineage>
        <taxon>Bacteria</taxon>
        <taxon>Pseudomonadati</taxon>
        <taxon>Pseudomonadota</taxon>
        <taxon>Gammaproteobacteria</taxon>
        <taxon>Oceanospirillales</taxon>
        <taxon>Pleioneaceae</taxon>
        <taxon>Aliikangiella</taxon>
    </lineage>
</organism>
<evidence type="ECO:0000256" key="1">
    <source>
        <dbReference type="ARBA" id="ARBA00004571"/>
    </source>
</evidence>
<dbReference type="AlphaFoldDB" id="A0A545T9M1"/>
<dbReference type="SUPFAM" id="SSF56935">
    <property type="entry name" value="Porins"/>
    <property type="match status" value="1"/>
</dbReference>
<dbReference type="PANTHER" id="PTHR30069:SF29">
    <property type="entry name" value="HEMOGLOBIN AND HEMOGLOBIN-HAPTOGLOBIN-BINDING PROTEIN 1-RELATED"/>
    <property type="match status" value="1"/>
</dbReference>
<dbReference type="OrthoDB" id="9764669at2"/>
<evidence type="ECO:0000256" key="6">
    <source>
        <dbReference type="ARBA" id="ARBA00022729"/>
    </source>
</evidence>
<keyword evidence="6 13" id="KW-0732">Signal</keyword>
<dbReference type="Proteomes" id="UP000317839">
    <property type="component" value="Unassembled WGS sequence"/>
</dbReference>
<dbReference type="InterPro" id="IPR000531">
    <property type="entry name" value="Beta-barrel_TonB"/>
</dbReference>
<dbReference type="InterPro" id="IPR036942">
    <property type="entry name" value="Beta-barrel_TonB_sf"/>
</dbReference>
<evidence type="ECO:0000256" key="13">
    <source>
        <dbReference type="SAM" id="SignalP"/>
    </source>
</evidence>
<gene>
    <name evidence="16" type="ORF">FLL45_13665</name>
</gene>
<evidence type="ECO:0000256" key="4">
    <source>
        <dbReference type="ARBA" id="ARBA00022452"/>
    </source>
</evidence>
<feature type="domain" description="TonB-dependent receptor plug" evidence="15">
    <location>
        <begin position="52"/>
        <end position="157"/>
    </location>
</feature>
<evidence type="ECO:0000256" key="3">
    <source>
        <dbReference type="ARBA" id="ARBA00022448"/>
    </source>
</evidence>
<dbReference type="GO" id="GO:0044718">
    <property type="term" value="P:siderophore transmembrane transport"/>
    <property type="evidence" value="ECO:0007669"/>
    <property type="project" value="TreeGrafter"/>
</dbReference>
<comment type="similarity">
    <text evidence="2">Belongs to the TonB-dependent receptor family. Hemoglobin/haptoglobin binding protein subfamily.</text>
</comment>
<keyword evidence="4 11" id="KW-1134">Transmembrane beta strand</keyword>
<feature type="domain" description="TonB-dependent receptor-like beta-barrel" evidence="14">
    <location>
        <begin position="286"/>
        <end position="689"/>
    </location>
</feature>
<evidence type="ECO:0000256" key="11">
    <source>
        <dbReference type="PROSITE-ProRule" id="PRU01360"/>
    </source>
</evidence>
<keyword evidence="10 11" id="KW-0998">Cell outer membrane</keyword>
<evidence type="ECO:0000256" key="7">
    <source>
        <dbReference type="ARBA" id="ARBA00023077"/>
    </source>
</evidence>
<evidence type="ECO:0000256" key="2">
    <source>
        <dbReference type="ARBA" id="ARBA00008143"/>
    </source>
</evidence>
<dbReference type="GO" id="GO:0015344">
    <property type="term" value="F:siderophore uptake transmembrane transporter activity"/>
    <property type="evidence" value="ECO:0007669"/>
    <property type="project" value="TreeGrafter"/>
</dbReference>
<dbReference type="Gene3D" id="2.40.170.20">
    <property type="entry name" value="TonB-dependent receptor, beta-barrel domain"/>
    <property type="match status" value="1"/>
</dbReference>
<proteinExistence type="inferred from homology"/>
<evidence type="ECO:0000256" key="12">
    <source>
        <dbReference type="RuleBase" id="RU003357"/>
    </source>
</evidence>
<keyword evidence="17" id="KW-1185">Reference proteome</keyword>
<feature type="chain" id="PRO_5022155985" evidence="13">
    <location>
        <begin position="21"/>
        <end position="724"/>
    </location>
</feature>
<keyword evidence="7 12" id="KW-0798">TonB box</keyword>
<dbReference type="PROSITE" id="PS52016">
    <property type="entry name" value="TONB_DEPENDENT_REC_3"/>
    <property type="match status" value="1"/>
</dbReference>
<keyword evidence="3 11" id="KW-0813">Transport</keyword>